<feature type="domain" description="4Fe-4S ferredoxin-type" evidence="16">
    <location>
        <begin position="531"/>
        <end position="559"/>
    </location>
</feature>
<dbReference type="PANTHER" id="PTHR43710">
    <property type="entry name" value="2-HYDROXYACYL-COA LYASE"/>
    <property type="match status" value="1"/>
</dbReference>
<dbReference type="GO" id="GO:0030976">
    <property type="term" value="F:thiamine pyrophosphate binding"/>
    <property type="evidence" value="ECO:0007669"/>
    <property type="project" value="InterPro"/>
</dbReference>
<feature type="binding site" evidence="15">
    <location>
        <position position="572"/>
    </location>
    <ligand>
        <name>[4Fe-4S] cluster</name>
        <dbReference type="ChEBI" id="CHEBI:49883"/>
        <label>2</label>
    </ligand>
</feature>
<evidence type="ECO:0000256" key="8">
    <source>
        <dbReference type="ARBA" id="ARBA00022982"/>
    </source>
</evidence>
<dbReference type="CDD" id="cd02008">
    <property type="entry name" value="TPP_IOR_alpha"/>
    <property type="match status" value="1"/>
</dbReference>
<feature type="binding site" evidence="15">
    <location>
        <position position="569"/>
    </location>
    <ligand>
        <name>[4Fe-4S] cluster</name>
        <dbReference type="ChEBI" id="CHEBI:49883"/>
        <label>2</label>
    </ligand>
</feature>
<evidence type="ECO:0000256" key="9">
    <source>
        <dbReference type="ARBA" id="ARBA00023002"/>
    </source>
</evidence>
<dbReference type="InterPro" id="IPR009014">
    <property type="entry name" value="Transketo_C/PFOR_II"/>
</dbReference>
<dbReference type="NCBIfam" id="TIGR03336">
    <property type="entry name" value="IOR_alpha"/>
    <property type="match status" value="1"/>
</dbReference>
<protein>
    <recommendedName>
        <fullName evidence="4 14">Indolepyruvate oxidoreductase subunit IorA</fullName>
        <shortName evidence="14">IOR</shortName>
        <ecNumber evidence="3 14">1.2.7.8</ecNumber>
    </recommendedName>
    <alternativeName>
        <fullName evidence="12 14">Indolepyruvate ferredoxin oxidoreductase subunit alpha</fullName>
    </alternativeName>
</protein>
<dbReference type="CDD" id="cd07034">
    <property type="entry name" value="TPP_PYR_PFOR_IOR-alpha_like"/>
    <property type="match status" value="1"/>
</dbReference>
<dbReference type="RefSeq" id="WP_179979839.1">
    <property type="nucleotide sequence ID" value="NZ_LT608333.1"/>
</dbReference>
<dbReference type="EMBL" id="FMJC01000002">
    <property type="protein sequence ID" value="SCM71652.1"/>
    <property type="molecule type" value="Genomic_DNA"/>
</dbReference>
<evidence type="ECO:0000256" key="13">
    <source>
        <dbReference type="ARBA" id="ARBA00048332"/>
    </source>
</evidence>
<dbReference type="PANTHER" id="PTHR43710:SF7">
    <property type="entry name" value="INDOLEPYRUVATE OXIDOREDUCTASE SUBUNIT IORA"/>
    <property type="match status" value="1"/>
</dbReference>
<feature type="binding site" evidence="15">
    <location>
        <position position="540"/>
    </location>
    <ligand>
        <name>[4Fe-4S] cluster</name>
        <dbReference type="ChEBI" id="CHEBI:49883"/>
        <label>1</label>
    </ligand>
</feature>
<keyword evidence="9 14" id="KW-0560">Oxidoreductase</keyword>
<organism evidence="17">
    <name type="scientific">uncultured Desulfovibrio sp</name>
    <dbReference type="NCBI Taxonomy" id="167968"/>
    <lineage>
        <taxon>Bacteria</taxon>
        <taxon>Pseudomonadati</taxon>
        <taxon>Thermodesulfobacteriota</taxon>
        <taxon>Desulfovibrionia</taxon>
        <taxon>Desulfovibrionales</taxon>
        <taxon>Desulfovibrionaceae</taxon>
        <taxon>Desulfovibrio</taxon>
        <taxon>environmental samples</taxon>
    </lineage>
</organism>
<dbReference type="InterPro" id="IPR029061">
    <property type="entry name" value="THDP-binding"/>
</dbReference>
<comment type="subunit">
    <text evidence="2">Heterodimer of the IorA and IorB subunits.</text>
</comment>
<accession>A0A212L279</accession>
<comment type="cofactor">
    <cofactor evidence="14 15">
        <name>[4Fe-4S] cluster</name>
        <dbReference type="ChEBI" id="CHEBI:49883"/>
    </cofactor>
    <text evidence="14 15">Binds 2 [4Fe-4S] clusters. In this family the first cluster has a non-standard and varying [4Fe-4S] binding motif CX(2)CX(2)CX(4-5)CP.</text>
</comment>
<feature type="binding site" evidence="15">
    <location>
        <position position="551"/>
    </location>
    <ligand>
        <name>[4Fe-4S] cluster</name>
        <dbReference type="ChEBI" id="CHEBI:49883"/>
        <label>2</label>
    </ligand>
</feature>
<dbReference type="SUPFAM" id="SSF52518">
    <property type="entry name" value="Thiamin diphosphate-binding fold (THDP-binding)"/>
    <property type="match status" value="2"/>
</dbReference>
<dbReference type="AlphaFoldDB" id="A0A212L279"/>
<evidence type="ECO:0000313" key="17">
    <source>
        <dbReference type="EMBL" id="SCM71652.1"/>
    </source>
</evidence>
<dbReference type="InterPro" id="IPR017896">
    <property type="entry name" value="4Fe4S_Fe-S-bd"/>
</dbReference>
<dbReference type="FunFam" id="3.40.50.970:FF:000039">
    <property type="entry name" value="Indolepyruvate oxidoreductase subunit IorA"/>
    <property type="match status" value="1"/>
</dbReference>
<keyword evidence="6 14" id="KW-0004">4Fe-4S</keyword>
<comment type="catalytic activity">
    <reaction evidence="13 14">
        <text>indole-3-pyruvate + 2 oxidized [2Fe-2S]-[ferredoxin] + CoA = (indol-3-yl)acetyl-CoA + 2 reduced [2Fe-2S]-[ferredoxin] + CO2 + H(+)</text>
        <dbReference type="Rhea" id="RHEA:12645"/>
        <dbReference type="Rhea" id="RHEA-COMP:10000"/>
        <dbReference type="Rhea" id="RHEA-COMP:10001"/>
        <dbReference type="ChEBI" id="CHEBI:15378"/>
        <dbReference type="ChEBI" id="CHEBI:16526"/>
        <dbReference type="ChEBI" id="CHEBI:17640"/>
        <dbReference type="ChEBI" id="CHEBI:33737"/>
        <dbReference type="ChEBI" id="CHEBI:33738"/>
        <dbReference type="ChEBI" id="CHEBI:57271"/>
        <dbReference type="ChEBI" id="CHEBI:57287"/>
        <dbReference type="EC" id="1.2.7.8"/>
    </reaction>
</comment>
<dbReference type="GO" id="GO:0044281">
    <property type="term" value="P:small molecule metabolic process"/>
    <property type="evidence" value="ECO:0007669"/>
    <property type="project" value="UniProtKB-ARBA"/>
</dbReference>
<feature type="binding site" evidence="15">
    <location>
        <position position="575"/>
    </location>
    <ligand>
        <name>[4Fe-4S] cluster</name>
        <dbReference type="ChEBI" id="CHEBI:49883"/>
        <label>2</label>
    </ligand>
</feature>
<name>A0A212L279_9BACT</name>
<dbReference type="Pfam" id="PF01855">
    <property type="entry name" value="POR_N"/>
    <property type="match status" value="1"/>
</dbReference>
<dbReference type="Gene3D" id="3.30.70.20">
    <property type="match status" value="1"/>
</dbReference>
<keyword evidence="17" id="KW-0670">Pyruvate</keyword>
<keyword evidence="8 14" id="KW-0249">Electron transport</keyword>
<dbReference type="InterPro" id="IPR017721">
    <property type="entry name" value="IorA"/>
</dbReference>
<evidence type="ECO:0000256" key="4">
    <source>
        <dbReference type="ARBA" id="ARBA00017710"/>
    </source>
</evidence>
<gene>
    <name evidence="17" type="ORF">KL86DES1_20106</name>
</gene>
<dbReference type="Pfam" id="PF02775">
    <property type="entry name" value="TPP_enzyme_C"/>
    <property type="match status" value="1"/>
</dbReference>
<feature type="domain" description="4Fe-4S ferredoxin-type" evidence="16">
    <location>
        <begin position="560"/>
        <end position="589"/>
    </location>
</feature>
<evidence type="ECO:0000256" key="10">
    <source>
        <dbReference type="ARBA" id="ARBA00023004"/>
    </source>
</evidence>
<dbReference type="InterPro" id="IPR002880">
    <property type="entry name" value="Pyrv_Fd/Flavodoxin_OxRdtase_N"/>
</dbReference>
<proteinExistence type="predicted"/>
<evidence type="ECO:0000256" key="6">
    <source>
        <dbReference type="ARBA" id="ARBA00022485"/>
    </source>
</evidence>
<evidence type="ECO:0000256" key="11">
    <source>
        <dbReference type="ARBA" id="ARBA00023014"/>
    </source>
</evidence>
<evidence type="ECO:0000256" key="1">
    <source>
        <dbReference type="ARBA" id="ARBA00002995"/>
    </source>
</evidence>
<dbReference type="EC" id="1.2.7.8" evidence="3 14"/>
<feature type="binding site" evidence="15">
    <location>
        <position position="579"/>
    </location>
    <ligand>
        <name>[4Fe-4S] cluster</name>
        <dbReference type="ChEBI" id="CHEBI:49883"/>
        <label>1</label>
    </ligand>
</feature>
<reference evidence="17" key="1">
    <citation type="submission" date="2016-08" db="EMBL/GenBank/DDBJ databases">
        <authorList>
            <person name="Seilhamer J.J."/>
        </authorList>
    </citation>
    <scope>NUCLEOTIDE SEQUENCE</scope>
    <source>
        <strain evidence="17">86-1</strain>
    </source>
</reference>
<dbReference type="InterPro" id="IPR017900">
    <property type="entry name" value="4Fe4S_Fe_S_CS"/>
</dbReference>
<evidence type="ECO:0000259" key="16">
    <source>
        <dbReference type="PROSITE" id="PS51379"/>
    </source>
</evidence>
<evidence type="ECO:0000256" key="2">
    <source>
        <dbReference type="ARBA" id="ARBA00011238"/>
    </source>
</evidence>
<keyword evidence="10 14" id="KW-0408">Iron</keyword>
<evidence type="ECO:0000256" key="15">
    <source>
        <dbReference type="PIRSR" id="PIRSR006439-50"/>
    </source>
</evidence>
<dbReference type="PROSITE" id="PS00198">
    <property type="entry name" value="4FE4S_FER_1"/>
    <property type="match status" value="1"/>
</dbReference>
<evidence type="ECO:0000256" key="14">
    <source>
        <dbReference type="PIRNR" id="PIRNR006439"/>
    </source>
</evidence>
<dbReference type="SUPFAM" id="SSF52922">
    <property type="entry name" value="TK C-terminal domain-like"/>
    <property type="match status" value="1"/>
</dbReference>
<dbReference type="SUPFAM" id="SSF54862">
    <property type="entry name" value="4Fe-4S ferredoxins"/>
    <property type="match status" value="1"/>
</dbReference>
<evidence type="ECO:0000256" key="5">
    <source>
        <dbReference type="ARBA" id="ARBA00022448"/>
    </source>
</evidence>
<dbReference type="InterPro" id="IPR045025">
    <property type="entry name" value="HACL1-like"/>
</dbReference>
<evidence type="ECO:0000256" key="12">
    <source>
        <dbReference type="ARBA" id="ARBA00030514"/>
    </source>
</evidence>
<dbReference type="PROSITE" id="PS51379">
    <property type="entry name" value="4FE4S_FER_2"/>
    <property type="match status" value="2"/>
</dbReference>
<sequence>MTKKLMSGNEAVARGAFEACCRVAAAYPGTPSTEILENISQYAEINSRWTTNEKVALEVASGASIGGIRALAAMKHVGLNVAADPLLTMGYIGALGGLVIVSADDPGCYSSQNEQDNRLYAPLAKVLMLEPSDSQECLEFTKEAFALSERFDTPVLLRLTTRICHSKSMVAEGTREEIPPIKYERNPAKNAMLPAHSRPRHVVVEQRMRDIEQYGNHCPYNRIERGSDKSIGIITSGVSYLYAKELFGDKAAFLKLGLTNPLPHDLIDSFARSVDKIYVIEEGEPYLETAVKALGHTCHGKDMLPITGELSLHTLREAFFPSTSPEGCEAIAVPGRPPVLCAGCPHRGFFHMIGKKKKKILSCGDIGCYTLGIQQPLNGMDTVVCMGGGFSIALGMAEAMKAAGDTRKIFGVVGDSTFFHSGMTGMVDAIHSNANVCFCVLDNSITAMTGHQENAGTVVDVQGQPATKVDIQSVIEGMGVPRSKITVVDPLDMKAVGEALDEAIATEGFSVIITKRPCVLIRSLRKSIVKAPYSVNIEKCKKCKTCLSVGCPAISMHAEGYSQIDATACIGCGYCMQVCPFGVITRDEEIAQ</sequence>
<keyword evidence="11 14" id="KW-0411">Iron-sulfur</keyword>
<dbReference type="GO" id="GO:0043805">
    <property type="term" value="F:indolepyruvate ferredoxin oxidoreductase activity"/>
    <property type="evidence" value="ECO:0007669"/>
    <property type="project" value="UniProtKB-UniRule"/>
</dbReference>
<dbReference type="GO" id="GO:0046872">
    <property type="term" value="F:metal ion binding"/>
    <property type="evidence" value="ECO:0007669"/>
    <property type="project" value="UniProtKB-UniRule"/>
</dbReference>
<evidence type="ECO:0000256" key="3">
    <source>
        <dbReference type="ARBA" id="ARBA00012812"/>
    </source>
</evidence>
<evidence type="ECO:0000256" key="7">
    <source>
        <dbReference type="ARBA" id="ARBA00022723"/>
    </source>
</evidence>
<keyword evidence="5 14" id="KW-0813">Transport</keyword>
<keyword evidence="7 14" id="KW-0479">Metal-binding</keyword>
<feature type="binding site" evidence="15">
    <location>
        <position position="543"/>
    </location>
    <ligand>
        <name>[4Fe-4S] cluster</name>
        <dbReference type="ChEBI" id="CHEBI:49883"/>
        <label>1</label>
    </ligand>
</feature>
<dbReference type="Pfam" id="PF00037">
    <property type="entry name" value="Fer4"/>
    <property type="match status" value="1"/>
</dbReference>
<dbReference type="PIRSF" id="PIRSF006439">
    <property type="entry name" value="Indolepyruvate_ferr_oxidored"/>
    <property type="match status" value="1"/>
</dbReference>
<comment type="function">
    <text evidence="1 14">Catalyzes the ferredoxin-dependent oxidative decarboxylation of arylpyruvates.</text>
</comment>
<dbReference type="GO" id="GO:0051539">
    <property type="term" value="F:4 iron, 4 sulfur cluster binding"/>
    <property type="evidence" value="ECO:0007669"/>
    <property type="project" value="UniProtKB-UniRule"/>
</dbReference>
<dbReference type="InterPro" id="IPR011766">
    <property type="entry name" value="TPP_enzyme_TPP-bd"/>
</dbReference>
<dbReference type="Gene3D" id="3.40.50.970">
    <property type="match status" value="2"/>
</dbReference>
<feature type="binding site" evidence="15">
    <location>
        <position position="546"/>
    </location>
    <ligand>
        <name>[4Fe-4S] cluster</name>
        <dbReference type="ChEBI" id="CHEBI:49883"/>
        <label>1</label>
    </ligand>
</feature>